<dbReference type="RefSeq" id="WP_090741005.1">
    <property type="nucleotide sequence ID" value="NZ_FOBW01000002.1"/>
</dbReference>
<proteinExistence type="predicted"/>
<keyword evidence="2" id="KW-1185">Reference proteome</keyword>
<dbReference type="STRING" id="930146.SAMN05192533_10257"/>
<evidence type="ECO:0000313" key="2">
    <source>
        <dbReference type="Proteomes" id="UP000198553"/>
    </source>
</evidence>
<protein>
    <recommendedName>
        <fullName evidence="3">LysM domain-containing protein</fullName>
    </recommendedName>
</protein>
<accession>A0A1H7X765</accession>
<name>A0A1H7X765_9BACI</name>
<dbReference type="OrthoDB" id="2691912at2"/>
<sequence>MKKLAGFLFIVLILFSIYNDLSYGSLPTAVSTNKIEAKTVVKESVPYFEYKILPGDTVLSVLEKNLDGPLPVSITKAVEDFQDLNNNIEPTAINIGKTYKFPEYPQGQ</sequence>
<organism evidence="1 2">
    <name type="scientific">Mesobacillus persicus</name>
    <dbReference type="NCBI Taxonomy" id="930146"/>
    <lineage>
        <taxon>Bacteria</taxon>
        <taxon>Bacillati</taxon>
        <taxon>Bacillota</taxon>
        <taxon>Bacilli</taxon>
        <taxon>Bacillales</taxon>
        <taxon>Bacillaceae</taxon>
        <taxon>Mesobacillus</taxon>
    </lineage>
</organism>
<dbReference type="EMBL" id="FOBW01000002">
    <property type="protein sequence ID" value="SEM29037.1"/>
    <property type="molecule type" value="Genomic_DNA"/>
</dbReference>
<dbReference type="AlphaFoldDB" id="A0A1H7X765"/>
<reference evidence="2" key="1">
    <citation type="submission" date="2016-10" db="EMBL/GenBank/DDBJ databases">
        <authorList>
            <person name="Varghese N."/>
            <person name="Submissions S."/>
        </authorList>
    </citation>
    <scope>NUCLEOTIDE SEQUENCE [LARGE SCALE GENOMIC DNA]</scope>
    <source>
        <strain evidence="2">B48,IBRC-M 10115,DSM 25386,CECT 8001</strain>
    </source>
</reference>
<gene>
    <name evidence="1" type="ORF">SAMN05192533_10257</name>
</gene>
<evidence type="ECO:0008006" key="3">
    <source>
        <dbReference type="Google" id="ProtNLM"/>
    </source>
</evidence>
<evidence type="ECO:0000313" key="1">
    <source>
        <dbReference type="EMBL" id="SEM29037.1"/>
    </source>
</evidence>
<dbReference type="Proteomes" id="UP000198553">
    <property type="component" value="Unassembled WGS sequence"/>
</dbReference>